<feature type="compositionally biased region" description="Basic and acidic residues" evidence="1">
    <location>
        <begin position="219"/>
        <end position="236"/>
    </location>
</feature>
<feature type="region of interest" description="Disordered" evidence="1">
    <location>
        <begin position="54"/>
        <end position="73"/>
    </location>
</feature>
<organism evidence="3">
    <name type="scientific">Psilocybe cubensis</name>
    <name type="common">Psychedelic mushroom</name>
    <name type="synonym">Stropharia cubensis</name>
    <dbReference type="NCBI Taxonomy" id="181762"/>
    <lineage>
        <taxon>Eukaryota</taxon>
        <taxon>Fungi</taxon>
        <taxon>Dikarya</taxon>
        <taxon>Basidiomycota</taxon>
        <taxon>Agaricomycotina</taxon>
        <taxon>Agaricomycetes</taxon>
        <taxon>Agaricomycetidae</taxon>
        <taxon>Agaricales</taxon>
        <taxon>Agaricineae</taxon>
        <taxon>Strophariaceae</taxon>
        <taxon>Psilocybe</taxon>
    </lineage>
</organism>
<evidence type="ECO:0000256" key="2">
    <source>
        <dbReference type="SAM" id="Phobius"/>
    </source>
</evidence>
<gene>
    <name evidence="3" type="ORF">JR316_008036</name>
</gene>
<sequence length="279" mass="29921">MSKSSGHHRATISSPSSGSNGVLPLLFAGSGTAFALLLLFAAYHLLRHIVSTCRRRRRHRGPASQSAGIKRDLRQNTYGRLASRVGHPASDDDGESITQDKDVRRASAIANSGSEDGDPAAPPLALQIYVNRLEERVQHLERVLEARGATSAMNPISLVVAARARAPSTSQGLFEMDTDMETATGTGTAGGDSQQFDAAATTTIARAHANPFLQDEEESRFRRDGLPPSPEPERTNDSPLSYTTNTQRGSQAESVNSVGGRSSPPEYRSREVSLRSNAN</sequence>
<name>A0A8H7XYC6_PSICU</name>
<accession>A0A8H7XYC6</accession>
<keyword evidence="2" id="KW-0812">Transmembrane</keyword>
<feature type="compositionally biased region" description="Polar residues" evidence="1">
    <location>
        <begin position="237"/>
        <end position="260"/>
    </location>
</feature>
<keyword evidence="2" id="KW-1133">Transmembrane helix</keyword>
<dbReference type="EMBL" id="JAFIQS010000007">
    <property type="protein sequence ID" value="KAG5167684.1"/>
    <property type="molecule type" value="Genomic_DNA"/>
</dbReference>
<evidence type="ECO:0000313" key="3">
    <source>
        <dbReference type="EMBL" id="KAG5167684.1"/>
    </source>
</evidence>
<dbReference type="AlphaFoldDB" id="A0A8H7XYC6"/>
<reference evidence="3" key="1">
    <citation type="submission" date="2021-02" db="EMBL/GenBank/DDBJ databases">
        <title>Psilocybe cubensis genome.</title>
        <authorList>
            <person name="Mckernan K.J."/>
            <person name="Crawford S."/>
            <person name="Trippe A."/>
            <person name="Kane L.T."/>
            <person name="Mclaughlin S."/>
        </authorList>
    </citation>
    <scope>NUCLEOTIDE SEQUENCE [LARGE SCALE GENOMIC DNA]</scope>
    <source>
        <strain evidence="3">MGC-MH-2018</strain>
    </source>
</reference>
<feature type="region of interest" description="Disordered" evidence="1">
    <location>
        <begin position="210"/>
        <end position="279"/>
    </location>
</feature>
<comment type="caution">
    <text evidence="3">The sequence shown here is derived from an EMBL/GenBank/DDBJ whole genome shotgun (WGS) entry which is preliminary data.</text>
</comment>
<protein>
    <submittedName>
        <fullName evidence="3">Uncharacterized protein</fullName>
    </submittedName>
</protein>
<feature type="transmembrane region" description="Helical" evidence="2">
    <location>
        <begin position="25"/>
        <end position="46"/>
    </location>
</feature>
<proteinExistence type="predicted"/>
<evidence type="ECO:0000256" key="1">
    <source>
        <dbReference type="SAM" id="MobiDB-lite"/>
    </source>
</evidence>
<keyword evidence="2" id="KW-0472">Membrane</keyword>